<evidence type="ECO:0000313" key="2">
    <source>
        <dbReference type="Proteomes" id="UP000601435"/>
    </source>
</evidence>
<gene>
    <name evidence="1" type="ORF">SNEC2469_LOCUS20500</name>
</gene>
<accession>A0A812X1S2</accession>
<proteinExistence type="predicted"/>
<dbReference type="AlphaFoldDB" id="A0A812X1S2"/>
<feature type="non-terminal residue" evidence="1">
    <location>
        <position position="127"/>
    </location>
</feature>
<comment type="caution">
    <text evidence="1">The sequence shown here is derived from an EMBL/GenBank/DDBJ whole genome shotgun (WGS) entry which is preliminary data.</text>
</comment>
<reference evidence="1" key="1">
    <citation type="submission" date="2021-02" db="EMBL/GenBank/DDBJ databases">
        <authorList>
            <person name="Dougan E. K."/>
            <person name="Rhodes N."/>
            <person name="Thang M."/>
            <person name="Chan C."/>
        </authorList>
    </citation>
    <scope>NUCLEOTIDE SEQUENCE</scope>
</reference>
<dbReference type="Proteomes" id="UP000601435">
    <property type="component" value="Unassembled WGS sequence"/>
</dbReference>
<organism evidence="1 2">
    <name type="scientific">Symbiodinium necroappetens</name>
    <dbReference type="NCBI Taxonomy" id="1628268"/>
    <lineage>
        <taxon>Eukaryota</taxon>
        <taxon>Sar</taxon>
        <taxon>Alveolata</taxon>
        <taxon>Dinophyceae</taxon>
        <taxon>Suessiales</taxon>
        <taxon>Symbiodiniaceae</taxon>
        <taxon>Symbiodinium</taxon>
    </lineage>
</organism>
<dbReference type="OrthoDB" id="10289757at2759"/>
<protein>
    <submittedName>
        <fullName evidence="1">Uncharacterized protein</fullName>
    </submittedName>
</protein>
<keyword evidence="2" id="KW-1185">Reference proteome</keyword>
<dbReference type="EMBL" id="CAJNJA010035717">
    <property type="protein sequence ID" value="CAE7710285.1"/>
    <property type="molecule type" value="Genomic_DNA"/>
</dbReference>
<evidence type="ECO:0000313" key="1">
    <source>
        <dbReference type="EMBL" id="CAE7710285.1"/>
    </source>
</evidence>
<name>A0A812X1S2_9DINO</name>
<sequence length="127" mass="14581">DIELAHAQTEEERRRAEMALQIAVLLSDKVVQAFQQACWISAQRGSQDIQWWCEPTKSELAAGIGKELRCFDPSLLEREVRRRLHDLGFAHATTSVTWSDADGRLYIDTSWGMLNVVEEMLEWPCFS</sequence>